<gene>
    <name evidence="5" type="ORF">NK718_03610</name>
</gene>
<comment type="caution">
    <text evidence="5">The sequence shown here is derived from an EMBL/GenBank/DDBJ whole genome shotgun (WGS) entry which is preliminary data.</text>
</comment>
<dbReference type="PANTHER" id="PTHR13794">
    <property type="entry name" value="ENOLASE SUPERFAMILY, MANDELATE RACEMASE"/>
    <property type="match status" value="1"/>
</dbReference>
<dbReference type="InterPro" id="IPR046945">
    <property type="entry name" value="RHMD-like"/>
</dbReference>
<accession>A0ABT1L7W6</accession>
<dbReference type="RefSeq" id="WP_254738726.1">
    <property type="nucleotide sequence ID" value="NZ_JANCLU010000002.1"/>
</dbReference>
<comment type="cofactor">
    <cofactor evidence="1">
        <name>Mg(2+)</name>
        <dbReference type="ChEBI" id="CHEBI:18420"/>
    </cofactor>
</comment>
<keyword evidence="3" id="KW-0460">Magnesium</keyword>
<feature type="domain" description="Mandelate racemase/muconate lactonizing enzyme C-terminal" evidence="4">
    <location>
        <begin position="143"/>
        <end position="240"/>
    </location>
</feature>
<reference evidence="5 6" key="1">
    <citation type="submission" date="2022-07" db="EMBL/GenBank/DDBJ databases">
        <authorList>
            <person name="Li W.-J."/>
            <person name="Deng Q.-Q."/>
        </authorList>
    </citation>
    <scope>NUCLEOTIDE SEQUENCE [LARGE SCALE GENOMIC DNA]</scope>
    <source>
        <strain evidence="5 6">SYSU M60028</strain>
    </source>
</reference>
<dbReference type="Gene3D" id="3.20.20.120">
    <property type="entry name" value="Enolase-like C-terminal domain"/>
    <property type="match status" value="1"/>
</dbReference>
<evidence type="ECO:0000313" key="6">
    <source>
        <dbReference type="Proteomes" id="UP001205890"/>
    </source>
</evidence>
<dbReference type="InterPro" id="IPR013342">
    <property type="entry name" value="Mandelate_racemase_C"/>
</dbReference>
<keyword evidence="2" id="KW-0479">Metal-binding</keyword>
<evidence type="ECO:0000256" key="1">
    <source>
        <dbReference type="ARBA" id="ARBA00001946"/>
    </source>
</evidence>
<name>A0ABT1L7W6_9HYPH</name>
<dbReference type="InterPro" id="IPR029017">
    <property type="entry name" value="Enolase-like_N"/>
</dbReference>
<dbReference type="SMART" id="SM00922">
    <property type="entry name" value="MR_MLE"/>
    <property type="match status" value="1"/>
</dbReference>
<dbReference type="Proteomes" id="UP001205890">
    <property type="component" value="Unassembled WGS sequence"/>
</dbReference>
<dbReference type="InterPro" id="IPR029065">
    <property type="entry name" value="Enolase_C-like"/>
</dbReference>
<dbReference type="SFLD" id="SFLDS00001">
    <property type="entry name" value="Enolase"/>
    <property type="match status" value="1"/>
</dbReference>
<protein>
    <submittedName>
        <fullName evidence="5">Mandelate racemase</fullName>
    </submittedName>
</protein>
<organism evidence="5 6">
    <name type="scientific">Alsobacter ponti</name>
    <dbReference type="NCBI Taxonomy" id="2962936"/>
    <lineage>
        <taxon>Bacteria</taxon>
        <taxon>Pseudomonadati</taxon>
        <taxon>Pseudomonadota</taxon>
        <taxon>Alphaproteobacteria</taxon>
        <taxon>Hyphomicrobiales</taxon>
        <taxon>Alsobacteraceae</taxon>
        <taxon>Alsobacter</taxon>
    </lineage>
</organism>
<dbReference type="Gene3D" id="3.30.390.10">
    <property type="entry name" value="Enolase-like, N-terminal domain"/>
    <property type="match status" value="1"/>
</dbReference>
<dbReference type="SUPFAM" id="SSF51604">
    <property type="entry name" value="Enolase C-terminal domain-like"/>
    <property type="match status" value="1"/>
</dbReference>
<proteinExistence type="predicted"/>
<evidence type="ECO:0000256" key="2">
    <source>
        <dbReference type="ARBA" id="ARBA00022723"/>
    </source>
</evidence>
<evidence type="ECO:0000313" key="5">
    <source>
        <dbReference type="EMBL" id="MCP8937590.1"/>
    </source>
</evidence>
<dbReference type="Pfam" id="PF13378">
    <property type="entry name" value="MR_MLE_C"/>
    <property type="match status" value="1"/>
</dbReference>
<keyword evidence="6" id="KW-1185">Reference proteome</keyword>
<evidence type="ECO:0000256" key="3">
    <source>
        <dbReference type="ARBA" id="ARBA00022842"/>
    </source>
</evidence>
<dbReference type="SFLD" id="SFLDG00179">
    <property type="entry name" value="mandelate_racemase"/>
    <property type="match status" value="1"/>
</dbReference>
<dbReference type="InterPro" id="IPR036849">
    <property type="entry name" value="Enolase-like_C_sf"/>
</dbReference>
<dbReference type="EMBL" id="JANCLU010000002">
    <property type="protein sequence ID" value="MCP8937590.1"/>
    <property type="molecule type" value="Genomic_DNA"/>
</dbReference>
<evidence type="ECO:0000259" key="4">
    <source>
        <dbReference type="SMART" id="SM00922"/>
    </source>
</evidence>
<dbReference type="PANTHER" id="PTHR13794:SF58">
    <property type="entry name" value="MITOCHONDRIAL ENOLASE SUPERFAMILY MEMBER 1"/>
    <property type="match status" value="1"/>
</dbReference>
<sequence length="372" mass="40856">MRITSVEVRACRRGAERFGASAHRTGDFQGFEFLVVTVGTDAGLSASMFGFAGRSAQGAGRLIADSMRPFLLGRDARDREKAWHDFRVADRWWGHLPIYAYGPFDVCLWLLGAQQAGQPLAKYIGAYRDEVPIYASSMVLGSAEAYGEQAAAAQRQGLAGYKLHPPGRSWAEDLAAHEAARAAVGPDYCLMSDPVASFNLEQAIRFGRELERMNYHWLEEPLFDEDVHALRELTRVLDIPVVGTEVIAKHPYSVAECISTRVVDRVRADVSWTGGITGVLKTARLAEAFGVNCEVHTSIFHPLEVVNLHCCAAIRNCEFFEVLYPIEDFAFGLAGELPIEGGVARVPTGAGLGMELDWDEIDRCTVAVFKGD</sequence>
<dbReference type="SUPFAM" id="SSF54826">
    <property type="entry name" value="Enolase N-terminal domain-like"/>
    <property type="match status" value="1"/>
</dbReference>